<comment type="similarity">
    <text evidence="2">Belongs to the OS-9 family.</text>
</comment>
<evidence type="ECO:0000259" key="10">
    <source>
        <dbReference type="PROSITE" id="PS51914"/>
    </source>
</evidence>
<dbReference type="PANTHER" id="PTHR15414">
    <property type="entry name" value="OS-9-RELATED"/>
    <property type="match status" value="1"/>
</dbReference>
<evidence type="ECO:0000313" key="11">
    <source>
        <dbReference type="EMBL" id="ODO07878.1"/>
    </source>
</evidence>
<keyword evidence="7" id="KW-1015">Disulfide bond</keyword>
<dbReference type="SUPFAM" id="SSF50911">
    <property type="entry name" value="Mannose 6-phosphate receptor domain"/>
    <property type="match status" value="1"/>
</dbReference>
<evidence type="ECO:0000256" key="9">
    <source>
        <dbReference type="SAM" id="SignalP"/>
    </source>
</evidence>
<feature type="region of interest" description="Disordered" evidence="8">
    <location>
        <begin position="500"/>
        <end position="521"/>
    </location>
</feature>
<dbReference type="FunFam" id="2.70.130.10:FF:000041">
    <property type="entry name" value="Protein OS-9 homolog"/>
    <property type="match status" value="1"/>
</dbReference>
<dbReference type="EMBL" id="MEKH01000005">
    <property type="protein sequence ID" value="ODO07878.1"/>
    <property type="molecule type" value="Genomic_DNA"/>
</dbReference>
<comment type="caution">
    <text evidence="11">The sequence shown here is derived from an EMBL/GenBank/DDBJ whole genome shotgun (WGS) entry which is preliminary data.</text>
</comment>
<dbReference type="Pfam" id="PF07915">
    <property type="entry name" value="PRKCSH"/>
    <property type="match status" value="1"/>
</dbReference>
<name>A0A1E3K3S0_9TREE</name>
<evidence type="ECO:0000256" key="4">
    <source>
        <dbReference type="ARBA" id="ARBA00022729"/>
    </source>
</evidence>
<dbReference type="InterPro" id="IPR044865">
    <property type="entry name" value="MRH_dom"/>
</dbReference>
<dbReference type="PANTHER" id="PTHR15414:SF0">
    <property type="entry name" value="ENDOPLASMIC RETICULUM LECTIN 1"/>
    <property type="match status" value="1"/>
</dbReference>
<feature type="region of interest" description="Disordered" evidence="8">
    <location>
        <begin position="349"/>
        <end position="368"/>
    </location>
</feature>
<evidence type="ECO:0000256" key="6">
    <source>
        <dbReference type="ARBA" id="ARBA00022824"/>
    </source>
</evidence>
<comment type="subcellular location">
    <subcellularLocation>
        <location evidence="1">Endoplasmic reticulum membrane</location>
        <topology evidence="1">Peripheral membrane protein</topology>
        <orientation evidence="1">Lumenal side</orientation>
    </subcellularLocation>
</comment>
<dbReference type="Gene3D" id="2.70.130.10">
    <property type="entry name" value="Mannose-6-phosphate receptor binding domain"/>
    <property type="match status" value="1"/>
</dbReference>
<evidence type="ECO:0000256" key="5">
    <source>
        <dbReference type="ARBA" id="ARBA00022734"/>
    </source>
</evidence>
<dbReference type="Proteomes" id="UP000095149">
    <property type="component" value="Unassembled WGS sequence"/>
</dbReference>
<evidence type="ECO:0000256" key="2">
    <source>
        <dbReference type="ARBA" id="ARBA00009918"/>
    </source>
</evidence>
<proteinExistence type="inferred from homology"/>
<dbReference type="InterPro" id="IPR009011">
    <property type="entry name" value="Man6P_isomerase_rcpt-bd_dom_sf"/>
</dbReference>
<dbReference type="InterPro" id="IPR012913">
    <property type="entry name" value="OS9-like_dom"/>
</dbReference>
<dbReference type="OrthoDB" id="448954at2759"/>
<reference evidence="11 12" key="1">
    <citation type="submission" date="2016-06" db="EMBL/GenBank/DDBJ databases">
        <title>Evolution of pathogenesis and genome organization in the Tremellales.</title>
        <authorList>
            <person name="Cuomo C."/>
            <person name="Litvintseva A."/>
            <person name="Heitman J."/>
            <person name="Chen Y."/>
            <person name="Sun S."/>
            <person name="Springer D."/>
            <person name="Dromer F."/>
            <person name="Young S."/>
            <person name="Zeng Q."/>
            <person name="Chapman S."/>
            <person name="Gujja S."/>
            <person name="Saif S."/>
            <person name="Birren B."/>
        </authorList>
    </citation>
    <scope>NUCLEOTIDE SEQUENCE [LARGE SCALE GENOMIC DNA]</scope>
    <source>
        <strain evidence="11 12">CBS 6273</strain>
    </source>
</reference>
<dbReference type="GO" id="GO:0005789">
    <property type="term" value="C:endoplasmic reticulum membrane"/>
    <property type="evidence" value="ECO:0007669"/>
    <property type="project" value="UniProtKB-SubCell"/>
</dbReference>
<dbReference type="GO" id="GO:0005788">
    <property type="term" value="C:endoplasmic reticulum lumen"/>
    <property type="evidence" value="ECO:0007669"/>
    <property type="project" value="TreeGrafter"/>
</dbReference>
<evidence type="ECO:0000256" key="8">
    <source>
        <dbReference type="SAM" id="MobiDB-lite"/>
    </source>
</evidence>
<dbReference type="GO" id="GO:0030968">
    <property type="term" value="P:endoplasmic reticulum unfolded protein response"/>
    <property type="evidence" value="ECO:0007669"/>
    <property type="project" value="InterPro"/>
</dbReference>
<protein>
    <recommendedName>
        <fullName evidence="3">Protein OS-9 homolog</fullName>
    </recommendedName>
</protein>
<feature type="signal peptide" evidence="9">
    <location>
        <begin position="1"/>
        <end position="18"/>
    </location>
</feature>
<keyword evidence="5" id="KW-0430">Lectin</keyword>
<accession>A0A1E3K3S0</accession>
<dbReference type="PROSITE" id="PS51914">
    <property type="entry name" value="MRH"/>
    <property type="match status" value="1"/>
</dbReference>
<gene>
    <name evidence="11" type="ORF">I350_03459</name>
</gene>
<dbReference type="GO" id="GO:0030246">
    <property type="term" value="F:carbohydrate binding"/>
    <property type="evidence" value="ECO:0007669"/>
    <property type="project" value="UniProtKB-KW"/>
</dbReference>
<organism evidence="11 12">
    <name type="scientific">Cryptococcus amylolentus CBS 6273</name>
    <dbReference type="NCBI Taxonomy" id="1296118"/>
    <lineage>
        <taxon>Eukaryota</taxon>
        <taxon>Fungi</taxon>
        <taxon>Dikarya</taxon>
        <taxon>Basidiomycota</taxon>
        <taxon>Agaricomycotina</taxon>
        <taxon>Tremellomycetes</taxon>
        <taxon>Tremellales</taxon>
        <taxon>Cryptococcaceae</taxon>
        <taxon>Cryptococcus</taxon>
    </lineage>
</organism>
<evidence type="ECO:0000256" key="1">
    <source>
        <dbReference type="ARBA" id="ARBA00004367"/>
    </source>
</evidence>
<dbReference type="GO" id="GO:0030970">
    <property type="term" value="P:retrograde protein transport, ER to cytosol"/>
    <property type="evidence" value="ECO:0007669"/>
    <property type="project" value="TreeGrafter"/>
</dbReference>
<feature type="chain" id="PRO_5009130741" description="Protein OS-9 homolog" evidence="9">
    <location>
        <begin position="19"/>
        <end position="521"/>
    </location>
</feature>
<evidence type="ECO:0000313" key="12">
    <source>
        <dbReference type="Proteomes" id="UP000095149"/>
    </source>
</evidence>
<sequence>MPSLPTALLLLLPPLALAFTQGPHHLRDLYAYPKYQVQFLNDYPISESVAKLVREIGLGSQSEWEQLIPGGGKRLGDGPTEKLDLIPMNFSPKDADPSEAPHQYLCLMPSQNTTQSQLATLDQLEEVEDELDPAQGWAALSHLDGKCLYSKQGWFTYAYCHNSYIRQFRAAAHPHAHPTQGYVPQEDPNYEGYTLGRAQFDSSYERSQSKSSRSKVKGAKPGSPAHKAEKSVDSASGQTSTSPSVSFGHGASSRYLIQRWSDGTRCDKTSRPRSTELQVHCSMTSSDTIYMIKEVAICQYVMIIHSPHLCGLPGFRAREAEVGGAGVMCREVVGDHEWEEWKKERSLAGAVKSDKEAKSEGQQSFAAKPGKELPNLRFGLAAAREKPKADEASKDSAVPNKIKQGVTLEQVVFGVDKDDDITAALRKALDALAQETRGESVDEGQQGNEGEVLLLAWDEDEGGGAVLVEADMLVRDGEEEKKVGIKGGERELLQQILRQYLKDSEDDDEESEGEHRVRDEL</sequence>
<feature type="compositionally biased region" description="Basic and acidic residues" evidence="8">
    <location>
        <begin position="349"/>
        <end position="359"/>
    </location>
</feature>
<feature type="domain" description="MRH" evidence="10">
    <location>
        <begin position="145"/>
        <end position="312"/>
    </location>
</feature>
<evidence type="ECO:0000256" key="3">
    <source>
        <dbReference type="ARBA" id="ARBA00018727"/>
    </source>
</evidence>
<keyword evidence="6" id="KW-0256">Endoplasmic reticulum</keyword>
<dbReference type="AlphaFoldDB" id="A0A1E3K3S0"/>
<dbReference type="InterPro" id="IPR045149">
    <property type="entry name" value="OS-9-like"/>
</dbReference>
<evidence type="ECO:0000256" key="7">
    <source>
        <dbReference type="ARBA" id="ARBA00023157"/>
    </source>
</evidence>
<keyword evidence="4 9" id="KW-0732">Signal</keyword>
<feature type="compositionally biased region" description="Polar residues" evidence="8">
    <location>
        <begin position="233"/>
        <end position="245"/>
    </location>
</feature>
<feature type="region of interest" description="Disordered" evidence="8">
    <location>
        <begin position="201"/>
        <end position="248"/>
    </location>
</feature>